<gene>
    <name evidence="1" type="ORF">SAMN05192585_11268</name>
</gene>
<accession>A0A1G9Z3I3</accession>
<evidence type="ECO:0000313" key="1">
    <source>
        <dbReference type="EMBL" id="SDN15485.1"/>
    </source>
</evidence>
<dbReference type="EMBL" id="FNID01000012">
    <property type="protein sequence ID" value="SDN15485.1"/>
    <property type="molecule type" value="Genomic_DNA"/>
</dbReference>
<dbReference type="OrthoDB" id="89089at2"/>
<protein>
    <recommendedName>
        <fullName evidence="3">DUF2634 domain-containing protein</fullName>
    </recommendedName>
</protein>
<organism evidence="1 2">
    <name type="scientific">Acetanaerobacterium elongatum</name>
    <dbReference type="NCBI Taxonomy" id="258515"/>
    <lineage>
        <taxon>Bacteria</taxon>
        <taxon>Bacillati</taxon>
        <taxon>Bacillota</taxon>
        <taxon>Clostridia</taxon>
        <taxon>Eubacteriales</taxon>
        <taxon>Oscillospiraceae</taxon>
        <taxon>Acetanaerobacterium</taxon>
    </lineage>
</organism>
<keyword evidence="2" id="KW-1185">Reference proteome</keyword>
<dbReference type="AlphaFoldDB" id="A0A1G9Z3I3"/>
<sequence length="135" mass="15183">MLPQLGYLNTSTDYTHLRLPSKTYKLDINSGHIRGHTDELSAMEQAVYKILATERFWYHIYTPNYGVELDGLVGSRREYIKGDIARRLSEALTADDRITGIRNLNVSFSGEEAGVSFIVGTIYGDVIVERRVALG</sequence>
<dbReference type="STRING" id="258515.SAMN05192585_11268"/>
<evidence type="ECO:0008006" key="3">
    <source>
        <dbReference type="Google" id="ProtNLM"/>
    </source>
</evidence>
<dbReference type="Pfam" id="PF10934">
    <property type="entry name" value="Sheath_initiator"/>
    <property type="match status" value="1"/>
</dbReference>
<reference evidence="1 2" key="1">
    <citation type="submission" date="2016-10" db="EMBL/GenBank/DDBJ databases">
        <authorList>
            <person name="de Groot N.N."/>
        </authorList>
    </citation>
    <scope>NUCLEOTIDE SEQUENCE [LARGE SCALE GENOMIC DNA]</scope>
    <source>
        <strain evidence="1 2">CGMCC 1.5012</strain>
    </source>
</reference>
<proteinExistence type="predicted"/>
<name>A0A1G9Z3I3_9FIRM</name>
<dbReference type="Proteomes" id="UP000199182">
    <property type="component" value="Unassembled WGS sequence"/>
</dbReference>
<evidence type="ECO:0000313" key="2">
    <source>
        <dbReference type="Proteomes" id="UP000199182"/>
    </source>
</evidence>
<dbReference type="InterPro" id="IPR020288">
    <property type="entry name" value="Sheath_initiator"/>
</dbReference>